<reference evidence="1" key="1">
    <citation type="submission" date="2020-03" db="EMBL/GenBank/DDBJ databases">
        <title>The deep terrestrial virosphere.</title>
        <authorList>
            <person name="Holmfeldt K."/>
            <person name="Nilsson E."/>
            <person name="Simone D."/>
            <person name="Lopez-Fernandez M."/>
            <person name="Wu X."/>
            <person name="de Brujin I."/>
            <person name="Lundin D."/>
            <person name="Andersson A."/>
            <person name="Bertilsson S."/>
            <person name="Dopson M."/>
        </authorList>
    </citation>
    <scope>NUCLEOTIDE SEQUENCE</scope>
    <source>
        <strain evidence="1">TM448B02175</strain>
    </source>
</reference>
<proteinExistence type="predicted"/>
<sequence>MDIGDGIAAVALVVSLLAVAASLRAAEQARRANELNLAQDKMRIYEAFYSVHMHQTSRAMQMNVGIVDKLAEVATRADLILPESLSTALSKYHYDMAVHCSKLLVKDTDNPFPFQEVLAEAVSLRLQGQRLAKDLKANLRRSIQDNWNPET</sequence>
<accession>A0A6M3XUK1</accession>
<organism evidence="1">
    <name type="scientific">viral metagenome</name>
    <dbReference type="NCBI Taxonomy" id="1070528"/>
    <lineage>
        <taxon>unclassified sequences</taxon>
        <taxon>metagenomes</taxon>
        <taxon>organismal metagenomes</taxon>
    </lineage>
</organism>
<evidence type="ECO:0000313" key="1">
    <source>
        <dbReference type="EMBL" id="QJI00938.1"/>
    </source>
</evidence>
<dbReference type="EMBL" id="MT144886">
    <property type="protein sequence ID" value="QJI00938.1"/>
    <property type="molecule type" value="Genomic_DNA"/>
</dbReference>
<name>A0A6M3XUK1_9ZZZZ</name>
<protein>
    <submittedName>
        <fullName evidence="1">Uncharacterized protein</fullName>
    </submittedName>
</protein>
<gene>
    <name evidence="1" type="ORF">TM448B02175_0013</name>
</gene>
<dbReference type="AlphaFoldDB" id="A0A6M3XUK1"/>